<evidence type="ECO:0000256" key="4">
    <source>
        <dbReference type="ARBA" id="ARBA00023163"/>
    </source>
</evidence>
<evidence type="ECO:0000313" key="7">
    <source>
        <dbReference type="Proteomes" id="UP000008130"/>
    </source>
</evidence>
<feature type="domain" description="HTH lysR-type" evidence="5">
    <location>
        <begin position="2"/>
        <end position="59"/>
    </location>
</feature>
<proteinExistence type="inferred from homology"/>
<dbReference type="InterPro" id="IPR000847">
    <property type="entry name" value="LysR_HTH_N"/>
</dbReference>
<keyword evidence="7" id="KW-1185">Reference proteome</keyword>
<dbReference type="GO" id="GO:0003700">
    <property type="term" value="F:DNA-binding transcription factor activity"/>
    <property type="evidence" value="ECO:0007669"/>
    <property type="project" value="InterPro"/>
</dbReference>
<dbReference type="STRING" id="991905.SL003B_3139"/>
<dbReference type="KEGG" id="pgv:SL003B_3139"/>
<dbReference type="PATRIC" id="fig|991905.3.peg.3224"/>
<feature type="domain" description="HTH lysR-type" evidence="5">
    <location>
        <begin position="103"/>
        <end position="160"/>
    </location>
</feature>
<evidence type="ECO:0000256" key="1">
    <source>
        <dbReference type="ARBA" id="ARBA00009437"/>
    </source>
</evidence>
<dbReference type="GO" id="GO:0003677">
    <property type="term" value="F:DNA binding"/>
    <property type="evidence" value="ECO:0007669"/>
    <property type="project" value="UniProtKB-KW"/>
</dbReference>
<dbReference type="SUPFAM" id="SSF53850">
    <property type="entry name" value="Periplasmic binding protein-like II"/>
    <property type="match status" value="1"/>
</dbReference>
<evidence type="ECO:0000256" key="2">
    <source>
        <dbReference type="ARBA" id="ARBA00023015"/>
    </source>
</evidence>
<evidence type="ECO:0000259" key="5">
    <source>
        <dbReference type="PROSITE" id="PS50931"/>
    </source>
</evidence>
<protein>
    <submittedName>
        <fullName evidence="6">Transcription factor transcription regulator protein</fullName>
    </submittedName>
</protein>
<dbReference type="RefSeq" id="WP_013653872.1">
    <property type="nucleotide sequence ID" value="NC_015259.1"/>
</dbReference>
<dbReference type="PROSITE" id="PS50931">
    <property type="entry name" value="HTH_LYSR"/>
    <property type="match status" value="2"/>
</dbReference>
<dbReference type="SUPFAM" id="SSF46785">
    <property type="entry name" value="Winged helix' DNA-binding domain"/>
    <property type="match status" value="2"/>
</dbReference>
<comment type="similarity">
    <text evidence="1">Belongs to the LysR transcriptional regulatory family.</text>
</comment>
<dbReference type="InterPro" id="IPR005119">
    <property type="entry name" value="LysR_subst-bd"/>
</dbReference>
<dbReference type="eggNOG" id="COG0583">
    <property type="taxonomic scope" value="Bacteria"/>
</dbReference>
<sequence length="400" mass="43214">MINPKHLRAFVAVAQTGTVVRSSRVVRRAQSAVTRSIRELERDLGVTLFERRPLGMLLTEFGHALLKRVDRAFAEMNAAKQGFASVCGPSGWNDHASVFTLSMSRQRLVAYIELIENQHMGVVADHLGISQPAVSQALREFEVGLGVNLVTRTPTGIKPTALGSLLAVHIRRALSEIRAAEAEVSALNGAISGDVTVGTLSLGRTRLLPRAIIQLTESYPNLSVRTVEGSFDHLSTLLRGGDIDFILGALRPPEHVIGLVGETITHDVLALVVRQGHPLSRRKTLQPADLLDVAWVLPQPGAPTRDLLETALRIRGLGAPSVTVQTADLAITRGLLLESDMVTAVSTHLFQREIDAGDLVVLPLDLPETRRGIGILQRATSSPSIAARLLMENLKAIGRL</sequence>
<dbReference type="Proteomes" id="UP000008130">
    <property type="component" value="Chromosome"/>
</dbReference>
<dbReference type="EMBL" id="CP002568">
    <property type="protein sequence ID" value="ADZ71561.1"/>
    <property type="molecule type" value="Genomic_DNA"/>
</dbReference>
<dbReference type="InterPro" id="IPR036388">
    <property type="entry name" value="WH-like_DNA-bd_sf"/>
</dbReference>
<reference evidence="6 7" key="1">
    <citation type="journal article" date="2011" name="J. Bacteriol.">
        <title>Complete genome sequence of Polymorphum gilvum SL003B-26A1T, a crude oil-degrading bacterium from oil-polluted saline soil.</title>
        <authorList>
            <person name="Li S.G."/>
            <person name="Tang Y.Q."/>
            <person name="Nie Y."/>
            <person name="Cai M."/>
            <person name="Wu X.L."/>
        </authorList>
    </citation>
    <scope>NUCLEOTIDE SEQUENCE [LARGE SCALE GENOMIC DNA]</scope>
    <source>
        <strain evidence="7">LMG 25793 / CGMCC 1.9160 / SL003B-26A1</strain>
    </source>
</reference>
<dbReference type="AlphaFoldDB" id="F2IWY4"/>
<dbReference type="HOGENOM" id="CLU_039613_6_0_5"/>
<name>F2IWY4_POLGS</name>
<dbReference type="GO" id="GO:0005829">
    <property type="term" value="C:cytosol"/>
    <property type="evidence" value="ECO:0007669"/>
    <property type="project" value="TreeGrafter"/>
</dbReference>
<keyword evidence="3" id="KW-0238">DNA-binding</keyword>
<evidence type="ECO:0000313" key="6">
    <source>
        <dbReference type="EMBL" id="ADZ71561.1"/>
    </source>
</evidence>
<dbReference type="PANTHER" id="PTHR30419:SF14">
    <property type="entry name" value="LYSR FAMILY TRANSCRIPTIONAL REGULATOR"/>
    <property type="match status" value="1"/>
</dbReference>
<keyword evidence="4" id="KW-0804">Transcription</keyword>
<gene>
    <name evidence="6" type="ordered locus">SL003B_3139</name>
</gene>
<dbReference type="Pfam" id="PF03466">
    <property type="entry name" value="LysR_substrate"/>
    <property type="match status" value="1"/>
</dbReference>
<dbReference type="InterPro" id="IPR050950">
    <property type="entry name" value="HTH-type_LysR_regulators"/>
</dbReference>
<dbReference type="PANTHER" id="PTHR30419">
    <property type="entry name" value="HTH-TYPE TRANSCRIPTIONAL REGULATOR YBHD"/>
    <property type="match status" value="1"/>
</dbReference>
<organism evidence="6 7">
    <name type="scientific">Polymorphum gilvum (strain LMG 25793 / CGMCC 1.9160 / SL003B-26A1)</name>
    <dbReference type="NCBI Taxonomy" id="991905"/>
    <lineage>
        <taxon>Bacteria</taxon>
        <taxon>Pseudomonadati</taxon>
        <taxon>Pseudomonadota</taxon>
        <taxon>Alphaproteobacteria</taxon>
        <taxon>Rhodobacterales</taxon>
        <taxon>Paracoccaceae</taxon>
        <taxon>Polymorphum</taxon>
    </lineage>
</organism>
<dbReference type="Gene3D" id="3.40.190.10">
    <property type="entry name" value="Periplasmic binding protein-like II"/>
    <property type="match status" value="2"/>
</dbReference>
<dbReference type="Pfam" id="PF00126">
    <property type="entry name" value="HTH_1"/>
    <property type="match status" value="2"/>
</dbReference>
<keyword evidence="2" id="KW-0805">Transcription regulation</keyword>
<dbReference type="Gene3D" id="1.10.10.10">
    <property type="entry name" value="Winged helix-like DNA-binding domain superfamily/Winged helix DNA-binding domain"/>
    <property type="match status" value="2"/>
</dbReference>
<dbReference type="OrthoDB" id="7333438at2"/>
<evidence type="ECO:0000256" key="3">
    <source>
        <dbReference type="ARBA" id="ARBA00023125"/>
    </source>
</evidence>
<accession>F2IWY4</accession>
<dbReference type="InterPro" id="IPR036390">
    <property type="entry name" value="WH_DNA-bd_sf"/>
</dbReference>